<accession>A0A2I1GQH4</accession>
<dbReference type="SUPFAM" id="SSF81901">
    <property type="entry name" value="HCP-like"/>
    <property type="match status" value="1"/>
</dbReference>
<dbReference type="Proteomes" id="UP000234323">
    <property type="component" value="Unassembled WGS sequence"/>
</dbReference>
<gene>
    <name evidence="2" type="ORF">RhiirA4_235460</name>
</gene>
<dbReference type="VEuPathDB" id="FungiDB:RhiirA1_442175"/>
<reference evidence="2 3" key="1">
    <citation type="submission" date="2015-10" db="EMBL/GenBank/DDBJ databases">
        <title>Genome analyses suggest a sexual origin of heterokaryosis in a supposedly ancient asexual fungus.</title>
        <authorList>
            <person name="Ropars J."/>
            <person name="Sedzielewska K."/>
            <person name="Noel J."/>
            <person name="Charron P."/>
            <person name="Farinelli L."/>
            <person name="Marton T."/>
            <person name="Kruger M."/>
            <person name="Pelin A."/>
            <person name="Brachmann A."/>
            <person name="Corradi N."/>
        </authorList>
    </citation>
    <scope>NUCLEOTIDE SEQUENCE [LARGE SCALE GENOMIC DNA]</scope>
    <source>
        <strain evidence="2 3">A4</strain>
    </source>
</reference>
<dbReference type="VEuPathDB" id="FungiDB:RhiirFUN_003059"/>
<dbReference type="SMART" id="SM00671">
    <property type="entry name" value="SEL1"/>
    <property type="match status" value="5"/>
</dbReference>
<dbReference type="InterPro" id="IPR011990">
    <property type="entry name" value="TPR-like_helical_dom_sf"/>
</dbReference>
<sequence length="369" mass="41223">SVLKSESHRSLSPNKKLSTLKEKSPVRQSRPLGRAVSKSPSRKSLTRAISPNFTTREPRAPRRSSSVSLPRNTPKFSRRAQTVAPPQPRLSSPSRCSSPKKPNNRRHSTSVVSVIYSPLQFNAQSSLVGLWSNTSDRREDPTKKIIDELLSLFMETYEVDPGDSLLKSVQEFLENQEEENSKIFDWLLTTQLSLQYEILLGYFYLNGIGTPIANRKAFVLFLNAAKKQYAIAQDLLGYCYLNGKGTVKDEILAFEWYQKAAANGCVTAFQSLGECYHNSIGTVKNKSKALQYFKLASDGGNLCGKNMLAFCYEMGLGISSDHKKAFNLYKQAADAGYKLAKQNVARCYQKGIGVEIDLEAATYWIEKGN</sequence>
<dbReference type="AlphaFoldDB" id="A0A2I1GQH4"/>
<dbReference type="Gene3D" id="1.25.40.10">
    <property type="entry name" value="Tetratricopeptide repeat domain"/>
    <property type="match status" value="2"/>
</dbReference>
<dbReference type="EMBL" id="LLXI01000680">
    <property type="protein sequence ID" value="PKY48869.1"/>
    <property type="molecule type" value="Genomic_DNA"/>
</dbReference>
<evidence type="ECO:0000313" key="2">
    <source>
        <dbReference type="EMBL" id="PKY48869.1"/>
    </source>
</evidence>
<feature type="compositionally biased region" description="Polar residues" evidence="1">
    <location>
        <begin position="63"/>
        <end position="75"/>
    </location>
</feature>
<proteinExistence type="predicted"/>
<feature type="compositionally biased region" description="Low complexity" evidence="1">
    <location>
        <begin position="89"/>
        <end position="101"/>
    </location>
</feature>
<dbReference type="VEuPathDB" id="FungiDB:FUN_021232"/>
<protein>
    <submittedName>
        <fullName evidence="2">HCP-like protein</fullName>
    </submittedName>
</protein>
<feature type="region of interest" description="Disordered" evidence="1">
    <location>
        <begin position="1"/>
        <end position="108"/>
    </location>
</feature>
<evidence type="ECO:0000313" key="3">
    <source>
        <dbReference type="Proteomes" id="UP000234323"/>
    </source>
</evidence>
<evidence type="ECO:0000256" key="1">
    <source>
        <dbReference type="SAM" id="MobiDB-lite"/>
    </source>
</evidence>
<dbReference type="InterPro" id="IPR052945">
    <property type="entry name" value="Mitotic_Regulator"/>
</dbReference>
<feature type="compositionally biased region" description="Polar residues" evidence="1">
    <location>
        <begin position="46"/>
        <end position="55"/>
    </location>
</feature>
<keyword evidence="3" id="KW-1185">Reference proteome</keyword>
<feature type="non-terminal residue" evidence="2">
    <location>
        <position position="1"/>
    </location>
</feature>
<dbReference type="PANTHER" id="PTHR43628">
    <property type="entry name" value="ACTIVATOR OF C KINASE PROTEIN 1-RELATED"/>
    <property type="match status" value="1"/>
</dbReference>
<dbReference type="Pfam" id="PF08238">
    <property type="entry name" value="Sel1"/>
    <property type="match status" value="5"/>
</dbReference>
<organism evidence="2 3">
    <name type="scientific">Rhizophagus irregularis</name>
    <dbReference type="NCBI Taxonomy" id="588596"/>
    <lineage>
        <taxon>Eukaryota</taxon>
        <taxon>Fungi</taxon>
        <taxon>Fungi incertae sedis</taxon>
        <taxon>Mucoromycota</taxon>
        <taxon>Glomeromycotina</taxon>
        <taxon>Glomeromycetes</taxon>
        <taxon>Glomerales</taxon>
        <taxon>Glomeraceae</taxon>
        <taxon>Rhizophagus</taxon>
    </lineage>
</organism>
<dbReference type="PANTHER" id="PTHR43628:SF1">
    <property type="entry name" value="CHITIN SYNTHASE REGULATORY FACTOR 2-RELATED"/>
    <property type="match status" value="1"/>
</dbReference>
<name>A0A2I1GQH4_9GLOM</name>
<dbReference type="InterPro" id="IPR006597">
    <property type="entry name" value="Sel1-like"/>
</dbReference>
<comment type="caution">
    <text evidence="2">The sequence shown here is derived from an EMBL/GenBank/DDBJ whole genome shotgun (WGS) entry which is preliminary data.</text>
</comment>